<dbReference type="AlphaFoldDB" id="A8F3N9"/>
<dbReference type="KEGG" id="tle:Tlet_0203"/>
<dbReference type="CDD" id="cd17930">
    <property type="entry name" value="DEXHc_cas3"/>
    <property type="match status" value="1"/>
</dbReference>
<reference evidence="13 14" key="2">
    <citation type="journal article" date="2009" name="Proc. Natl. Acad. Sci. U.S.A.">
        <title>On the chimeric nature, thermophilic origin, and phylogenetic placement of the Thermotogales.</title>
        <authorList>
            <person name="Zhaxybayeva O."/>
            <person name="Swithers K.S."/>
            <person name="Lapierre P."/>
            <person name="Fournier G.P."/>
            <person name="Bickhart D.M."/>
            <person name="DeBoy R.T."/>
            <person name="Nelson K.E."/>
            <person name="Nesbo C.L."/>
            <person name="Doolittle W.F."/>
            <person name="Gogarten J.P."/>
            <person name="Noll K.M."/>
        </authorList>
    </citation>
    <scope>NUCLEOTIDE SEQUENCE [LARGE SCALE GENOMIC DNA]</scope>
    <source>
        <strain evidence="14">ATCC BAA-301 / DSM 14385 / NBRC 107922 / TMO</strain>
    </source>
</reference>
<feature type="domain" description="Helicase ATP-binding" evidence="10">
    <location>
        <begin position="243"/>
        <end position="427"/>
    </location>
</feature>
<evidence type="ECO:0000256" key="6">
    <source>
        <dbReference type="ARBA" id="ARBA00022801"/>
    </source>
</evidence>
<feature type="domain" description="HD Cas3-type" evidence="12">
    <location>
        <begin position="6"/>
        <end position="195"/>
    </location>
</feature>
<dbReference type="SUPFAM" id="SSF109604">
    <property type="entry name" value="HD-domain/PDEase-like"/>
    <property type="match status" value="1"/>
</dbReference>
<comment type="similarity">
    <text evidence="1">In the N-terminal section; belongs to the CRISPR-associated nuclease Cas3-HD family.</text>
</comment>
<dbReference type="eggNOG" id="COG2254">
    <property type="taxonomic scope" value="Bacteria"/>
</dbReference>
<accession>A8F3N9</accession>
<dbReference type="GO" id="GO:0051607">
    <property type="term" value="P:defense response to virus"/>
    <property type="evidence" value="ECO:0007669"/>
    <property type="project" value="UniProtKB-KW"/>
</dbReference>
<evidence type="ECO:0000256" key="8">
    <source>
        <dbReference type="ARBA" id="ARBA00022840"/>
    </source>
</evidence>
<dbReference type="HOGENOM" id="CLU_010123_1_1_0"/>
<keyword evidence="4" id="KW-0479">Metal-binding</keyword>
<dbReference type="InterPro" id="IPR001650">
    <property type="entry name" value="Helicase_C-like"/>
</dbReference>
<dbReference type="InterPro" id="IPR027417">
    <property type="entry name" value="P-loop_NTPase"/>
</dbReference>
<dbReference type="GO" id="GO:0004518">
    <property type="term" value="F:nuclease activity"/>
    <property type="evidence" value="ECO:0007669"/>
    <property type="project" value="UniProtKB-KW"/>
</dbReference>
<dbReference type="SUPFAM" id="SSF52540">
    <property type="entry name" value="P-loop containing nucleoside triphosphate hydrolases"/>
    <property type="match status" value="1"/>
</dbReference>
<keyword evidence="5" id="KW-0547">Nucleotide-binding</keyword>
<sequence length="744" mass="86262">MLDGLKSHPERLLLDHINGVKKRALEKANSIKWNNFGITEKDAIKLIEICALCHDFAKASSGFQKYITSSKKGVHVSHAPLSSIITYHIAKNTGFEPKYASFAYFVVRCHHESMKDFQAFGENLEALEKQMSSIPKEFIDWVESKLNTQVTPKISEIYGKLEKDVAKLNFFRPFSLKDYLFVHTLLSILVSSDHEDAALHDTPLILKTRLTLENLRKYMHAIPEDNPLYSLRKEFHIDLDNSLKYLDDSKIYSITAPTGLGKTLANLKVALSLSDESLIVYALPFINIIDQTVETFQKIMQDTEFDASTILPYHHLANPKYEEDIYGEKAIQKVLIESWHSQIVVTTFVGLFESLLTSKRVPFFYKLLNATIILDEVQSIPHKYWNPLADILSCLSEFGTKIIFSTATQPMIITKTRELINKNYNSKLNRTRIHYCGEIDYPSFMKQVEEEANKCLEKNQRLLVVVNTIRQSKELFNHLRSTIDISKLVYLSSNVIPKQRLERVSGLKKLKNQGIICISTQVIEAGVDLSFNKIIRDEGPIDSVIQVAGRCNRNFETPISSAHIYRVIDKERNRSFSSYVYDHFLLDMTRELLSSKKEFEEKEFPEIVSRYFNMVKERGNTDRENLTEQLRLLKFEEISSKFKLIEKRYDTVPVFIEYDEYAQFLRKKLNETLNSKMEKFEKLAQISELIRQMSLYTIDVPLKSEDLRGALLIENGFLVVTKDNLNYWYDEYTGFQRSQELMIF</sequence>
<evidence type="ECO:0000256" key="5">
    <source>
        <dbReference type="ARBA" id="ARBA00022741"/>
    </source>
</evidence>
<organism evidence="13 14">
    <name type="scientific">Pseudothermotoga lettingae (strain ATCC BAA-301 / DSM 14385 / NBRC 107922 / TMO)</name>
    <name type="common">Thermotoga lettingae</name>
    <dbReference type="NCBI Taxonomy" id="416591"/>
    <lineage>
        <taxon>Bacteria</taxon>
        <taxon>Thermotogati</taxon>
        <taxon>Thermotogota</taxon>
        <taxon>Thermotogae</taxon>
        <taxon>Thermotogales</taxon>
        <taxon>Thermotogaceae</taxon>
        <taxon>Pseudothermotoga</taxon>
    </lineage>
</organism>
<dbReference type="RefSeq" id="WP_012002254.1">
    <property type="nucleotide sequence ID" value="NC_009828.1"/>
</dbReference>
<dbReference type="InterPro" id="IPR011545">
    <property type="entry name" value="DEAD/DEAH_box_helicase_dom"/>
</dbReference>
<gene>
    <name evidence="13" type="ordered locus">Tlet_0203</name>
</gene>
<dbReference type="PROSITE" id="PS51194">
    <property type="entry name" value="HELICASE_CTER"/>
    <property type="match status" value="1"/>
</dbReference>
<dbReference type="CDD" id="cd09641">
    <property type="entry name" value="Cas3''_I"/>
    <property type="match status" value="1"/>
</dbReference>
<dbReference type="InterPro" id="IPR054712">
    <property type="entry name" value="Cas3-like_dom"/>
</dbReference>
<dbReference type="OrthoDB" id="9810236at2"/>
<evidence type="ECO:0000313" key="14">
    <source>
        <dbReference type="Proteomes" id="UP000002016"/>
    </source>
</evidence>
<dbReference type="Pfam" id="PF22590">
    <property type="entry name" value="Cas3-like_C_2"/>
    <property type="match status" value="1"/>
</dbReference>
<keyword evidence="3" id="KW-0540">Nuclease</keyword>
<keyword evidence="8" id="KW-0067">ATP-binding</keyword>
<evidence type="ECO:0000256" key="9">
    <source>
        <dbReference type="ARBA" id="ARBA00023118"/>
    </source>
</evidence>
<dbReference type="InterPro" id="IPR006474">
    <property type="entry name" value="Helicase_Cas3_CRISPR-ass_core"/>
</dbReference>
<dbReference type="PROSITE" id="PS51643">
    <property type="entry name" value="HD_CAS3"/>
    <property type="match status" value="1"/>
</dbReference>
<reference evidence="13 14" key="1">
    <citation type="submission" date="2007-08" db="EMBL/GenBank/DDBJ databases">
        <title>Complete sequence of Thermotoga lettingae TMO.</title>
        <authorList>
            <consortium name="US DOE Joint Genome Institute"/>
            <person name="Copeland A."/>
            <person name="Lucas S."/>
            <person name="Lapidus A."/>
            <person name="Barry K."/>
            <person name="Glavina del Rio T."/>
            <person name="Dalin E."/>
            <person name="Tice H."/>
            <person name="Pitluck S."/>
            <person name="Foster B."/>
            <person name="Bruce D."/>
            <person name="Schmutz J."/>
            <person name="Larimer F."/>
            <person name="Land M."/>
            <person name="Hauser L."/>
            <person name="Kyrpides N."/>
            <person name="Mikhailova N."/>
            <person name="Nelson K."/>
            <person name="Gogarten J.P."/>
            <person name="Noll K."/>
            <person name="Richardson P."/>
        </authorList>
    </citation>
    <scope>NUCLEOTIDE SEQUENCE [LARGE SCALE GENOMIC DNA]</scope>
    <source>
        <strain evidence="14">ATCC BAA-301 / DSM 14385 / NBRC 107922 / TMO</strain>
    </source>
</reference>
<protein>
    <submittedName>
        <fullName evidence="13">CRISPR-associated helicase Cas3</fullName>
    </submittedName>
</protein>
<feature type="domain" description="Helicase C-terminal" evidence="11">
    <location>
        <begin position="447"/>
        <end position="615"/>
    </location>
</feature>
<evidence type="ECO:0000256" key="7">
    <source>
        <dbReference type="ARBA" id="ARBA00022806"/>
    </source>
</evidence>
<dbReference type="GO" id="GO:0046872">
    <property type="term" value="F:metal ion binding"/>
    <property type="evidence" value="ECO:0007669"/>
    <property type="project" value="UniProtKB-KW"/>
</dbReference>
<dbReference type="GO" id="GO:0005524">
    <property type="term" value="F:ATP binding"/>
    <property type="evidence" value="ECO:0007669"/>
    <property type="project" value="UniProtKB-KW"/>
</dbReference>
<evidence type="ECO:0000256" key="2">
    <source>
        <dbReference type="ARBA" id="ARBA00009046"/>
    </source>
</evidence>
<evidence type="ECO:0000259" key="11">
    <source>
        <dbReference type="PROSITE" id="PS51194"/>
    </source>
</evidence>
<dbReference type="NCBIfam" id="TIGR01587">
    <property type="entry name" value="cas3_core"/>
    <property type="match status" value="1"/>
</dbReference>
<dbReference type="Gene3D" id="1.10.3210.30">
    <property type="match status" value="1"/>
</dbReference>
<dbReference type="Proteomes" id="UP000002016">
    <property type="component" value="Chromosome"/>
</dbReference>
<dbReference type="GO" id="GO:0004386">
    <property type="term" value="F:helicase activity"/>
    <property type="evidence" value="ECO:0007669"/>
    <property type="project" value="UniProtKB-KW"/>
</dbReference>
<dbReference type="SMART" id="SM00487">
    <property type="entry name" value="DEXDc"/>
    <property type="match status" value="1"/>
</dbReference>
<evidence type="ECO:0000259" key="10">
    <source>
        <dbReference type="PROSITE" id="PS51192"/>
    </source>
</evidence>
<dbReference type="eggNOG" id="COG1203">
    <property type="taxonomic scope" value="Bacteria"/>
</dbReference>
<dbReference type="InterPro" id="IPR014001">
    <property type="entry name" value="Helicase_ATP-bd"/>
</dbReference>
<dbReference type="STRING" id="416591.Tlet_0203"/>
<dbReference type="InterPro" id="IPR006483">
    <property type="entry name" value="CRISPR-assoc_Cas3_HD"/>
</dbReference>
<dbReference type="EMBL" id="CP000812">
    <property type="protein sequence ID" value="ABV32773.1"/>
    <property type="molecule type" value="Genomic_DNA"/>
</dbReference>
<dbReference type="GO" id="GO:0016787">
    <property type="term" value="F:hydrolase activity"/>
    <property type="evidence" value="ECO:0007669"/>
    <property type="project" value="UniProtKB-KW"/>
</dbReference>
<evidence type="ECO:0000259" key="12">
    <source>
        <dbReference type="PROSITE" id="PS51643"/>
    </source>
</evidence>
<comment type="similarity">
    <text evidence="2">In the central section; belongs to the CRISPR-associated helicase Cas3 family.</text>
</comment>
<evidence type="ECO:0000313" key="13">
    <source>
        <dbReference type="EMBL" id="ABV32773.1"/>
    </source>
</evidence>
<dbReference type="GO" id="GO:0003676">
    <property type="term" value="F:nucleic acid binding"/>
    <property type="evidence" value="ECO:0007669"/>
    <property type="project" value="InterPro"/>
</dbReference>
<dbReference type="Gene3D" id="3.40.50.300">
    <property type="entry name" value="P-loop containing nucleotide triphosphate hydrolases"/>
    <property type="match status" value="2"/>
</dbReference>
<proteinExistence type="inferred from homology"/>
<dbReference type="InterPro" id="IPR038257">
    <property type="entry name" value="CRISPR-assoc_Cas3_HD_sf"/>
</dbReference>
<evidence type="ECO:0000256" key="3">
    <source>
        <dbReference type="ARBA" id="ARBA00022722"/>
    </source>
</evidence>
<name>A8F3N9_PSELT</name>
<evidence type="ECO:0000256" key="4">
    <source>
        <dbReference type="ARBA" id="ARBA00022723"/>
    </source>
</evidence>
<evidence type="ECO:0000256" key="1">
    <source>
        <dbReference type="ARBA" id="ARBA00006847"/>
    </source>
</evidence>
<dbReference type="Pfam" id="PF00270">
    <property type="entry name" value="DEAD"/>
    <property type="match status" value="1"/>
</dbReference>
<dbReference type="NCBIfam" id="TIGR01596">
    <property type="entry name" value="cas3_HD"/>
    <property type="match status" value="1"/>
</dbReference>
<dbReference type="PROSITE" id="PS51192">
    <property type="entry name" value="HELICASE_ATP_BIND_1"/>
    <property type="match status" value="1"/>
</dbReference>
<keyword evidence="6" id="KW-0378">Hydrolase</keyword>
<keyword evidence="9" id="KW-0051">Antiviral defense</keyword>
<keyword evidence="7" id="KW-0347">Helicase</keyword>
<keyword evidence="14" id="KW-1185">Reference proteome</keyword>